<dbReference type="Gene3D" id="1.25.10.10">
    <property type="entry name" value="Leucine-rich Repeat Variant"/>
    <property type="match status" value="1"/>
</dbReference>
<keyword evidence="4" id="KW-0732">Signal</keyword>
<dbReference type="Pfam" id="PF13646">
    <property type="entry name" value="HEAT_2"/>
    <property type="match status" value="1"/>
</dbReference>
<dbReference type="InterPro" id="IPR011989">
    <property type="entry name" value="ARM-like"/>
</dbReference>
<dbReference type="RefSeq" id="WP_145356739.1">
    <property type="nucleotide sequence ID" value="NZ_CP036265.1"/>
</dbReference>
<dbReference type="InterPro" id="IPR016024">
    <property type="entry name" value="ARM-type_fold"/>
</dbReference>
<evidence type="ECO:0000256" key="3">
    <source>
        <dbReference type="SAM" id="MobiDB-lite"/>
    </source>
</evidence>
<feature type="signal peptide" evidence="4">
    <location>
        <begin position="1"/>
        <end position="25"/>
    </location>
</feature>
<evidence type="ECO:0000259" key="5">
    <source>
        <dbReference type="Pfam" id="PF00884"/>
    </source>
</evidence>
<evidence type="ECO:0000256" key="2">
    <source>
        <dbReference type="ARBA" id="ARBA00022801"/>
    </source>
</evidence>
<dbReference type="InterPro" id="IPR004155">
    <property type="entry name" value="PBS_lyase_HEAT"/>
</dbReference>
<name>A0A517P428_9PLAN</name>
<feature type="domain" description="Sulfatase N-terminal" evidence="5">
    <location>
        <begin position="140"/>
        <end position="307"/>
    </location>
</feature>
<feature type="chain" id="PRO_5021747761" evidence="4">
    <location>
        <begin position="26"/>
        <end position="624"/>
    </location>
</feature>
<evidence type="ECO:0000313" key="6">
    <source>
        <dbReference type="EMBL" id="QDT14129.1"/>
    </source>
</evidence>
<dbReference type="InterPro" id="IPR050738">
    <property type="entry name" value="Sulfatase"/>
</dbReference>
<keyword evidence="7" id="KW-1185">Reference proteome</keyword>
<dbReference type="KEGG" id="acaf:CA12_01970"/>
<feature type="domain" description="Sulfatase N-terminal" evidence="5">
    <location>
        <begin position="29"/>
        <end position="131"/>
    </location>
</feature>
<evidence type="ECO:0000313" key="7">
    <source>
        <dbReference type="Proteomes" id="UP000318741"/>
    </source>
</evidence>
<dbReference type="PANTHER" id="PTHR42693:SF53">
    <property type="entry name" value="ENDO-4-O-SULFATASE"/>
    <property type="match status" value="1"/>
</dbReference>
<dbReference type="AlphaFoldDB" id="A0A517P428"/>
<dbReference type="PANTHER" id="PTHR42693">
    <property type="entry name" value="ARYLSULFATASE FAMILY MEMBER"/>
    <property type="match status" value="1"/>
</dbReference>
<dbReference type="InterPro" id="IPR021133">
    <property type="entry name" value="HEAT_type_2"/>
</dbReference>
<organism evidence="6 7">
    <name type="scientific">Alienimonas californiensis</name>
    <dbReference type="NCBI Taxonomy" id="2527989"/>
    <lineage>
        <taxon>Bacteria</taxon>
        <taxon>Pseudomonadati</taxon>
        <taxon>Planctomycetota</taxon>
        <taxon>Planctomycetia</taxon>
        <taxon>Planctomycetales</taxon>
        <taxon>Planctomycetaceae</taxon>
        <taxon>Alienimonas</taxon>
    </lineage>
</organism>
<evidence type="ECO:0000256" key="1">
    <source>
        <dbReference type="ARBA" id="ARBA00008779"/>
    </source>
</evidence>
<protein>
    <submittedName>
        <fullName evidence="6">Sulfatase</fullName>
    </submittedName>
</protein>
<accession>A0A517P428</accession>
<dbReference type="GO" id="GO:0004065">
    <property type="term" value="F:arylsulfatase activity"/>
    <property type="evidence" value="ECO:0007669"/>
    <property type="project" value="TreeGrafter"/>
</dbReference>
<reference evidence="6 7" key="1">
    <citation type="submission" date="2019-02" db="EMBL/GenBank/DDBJ databases">
        <title>Deep-cultivation of Planctomycetes and their phenomic and genomic characterization uncovers novel biology.</title>
        <authorList>
            <person name="Wiegand S."/>
            <person name="Jogler M."/>
            <person name="Boedeker C."/>
            <person name="Pinto D."/>
            <person name="Vollmers J."/>
            <person name="Rivas-Marin E."/>
            <person name="Kohn T."/>
            <person name="Peeters S.H."/>
            <person name="Heuer A."/>
            <person name="Rast P."/>
            <person name="Oberbeckmann S."/>
            <person name="Bunk B."/>
            <person name="Jeske O."/>
            <person name="Meyerdierks A."/>
            <person name="Storesund J.E."/>
            <person name="Kallscheuer N."/>
            <person name="Luecker S."/>
            <person name="Lage O.M."/>
            <person name="Pohl T."/>
            <person name="Merkel B.J."/>
            <person name="Hornburger P."/>
            <person name="Mueller R.-W."/>
            <person name="Bruemmer F."/>
            <person name="Labrenz M."/>
            <person name="Spormann A.M."/>
            <person name="Op den Camp H."/>
            <person name="Overmann J."/>
            <person name="Amann R."/>
            <person name="Jetten M.S.M."/>
            <person name="Mascher T."/>
            <person name="Medema M.H."/>
            <person name="Devos D.P."/>
            <person name="Kaster A.-K."/>
            <person name="Ovreas L."/>
            <person name="Rohde M."/>
            <person name="Galperin M.Y."/>
            <person name="Jogler C."/>
        </authorList>
    </citation>
    <scope>NUCLEOTIDE SEQUENCE [LARGE SCALE GENOMIC DNA]</scope>
    <source>
        <strain evidence="6 7">CA12</strain>
    </source>
</reference>
<dbReference type="PROSITE" id="PS50077">
    <property type="entry name" value="HEAT_REPEAT"/>
    <property type="match status" value="1"/>
</dbReference>
<dbReference type="SUPFAM" id="SSF48371">
    <property type="entry name" value="ARM repeat"/>
    <property type="match status" value="1"/>
</dbReference>
<dbReference type="OrthoDB" id="9763613at2"/>
<evidence type="ECO:0000256" key="4">
    <source>
        <dbReference type="SAM" id="SignalP"/>
    </source>
</evidence>
<feature type="region of interest" description="Disordered" evidence="3">
    <location>
        <begin position="172"/>
        <end position="201"/>
    </location>
</feature>
<dbReference type="CDD" id="cd16027">
    <property type="entry name" value="SGSH"/>
    <property type="match status" value="1"/>
</dbReference>
<comment type="similarity">
    <text evidence="1">Belongs to the sulfatase family.</text>
</comment>
<dbReference type="SUPFAM" id="SSF53649">
    <property type="entry name" value="Alkaline phosphatase-like"/>
    <property type="match status" value="1"/>
</dbReference>
<dbReference type="EMBL" id="CP036265">
    <property type="protein sequence ID" value="QDT14129.1"/>
    <property type="molecule type" value="Genomic_DNA"/>
</dbReference>
<feature type="compositionally biased region" description="Basic and acidic residues" evidence="3">
    <location>
        <begin position="172"/>
        <end position="190"/>
    </location>
</feature>
<dbReference type="InterPro" id="IPR017850">
    <property type="entry name" value="Alkaline_phosphatase_core_sf"/>
</dbReference>
<proteinExistence type="inferred from homology"/>
<gene>
    <name evidence="6" type="ORF">CA12_01970</name>
</gene>
<sequence precursor="true">MTFHLRAFPALALAAVALFGGRATAAERPNFVWIVSEDNSVHYLRHFFEGGAEAPAIEALAADGLTFNHAFSNAPVCSVARTTLATMCYGPRIGTQFHRRDFQPPLPNGQPTVYGALRRAGYYVTNNSKTDFNFVVPEDTWDESSKKASWKKRPDAEQPFFHMQSHAQTHESSLHFKKDSLKNRPSDRDLATVTPPPYLPDTPLVRGTQARYLDNHLAIDEIVARTVADLEAAGVLEDTFVFYFGDHGGVLPRGKGYVYDSGLHVPLVVRLPKNFAHLAQGFERGTRVDGFVSFVDFGPTVLRLAGVEPEGTIDGAAFLGPGVTPEAVAARQTSFGYADRMDEKYDFVRTLRRGRYRYVRAFQPWLPDGLQNNYRYNMLAYQQWRELSRRGELNATQAAFFEPKPIEALYDCEADPHEVRNLAADPAHAETLHELRSALRETMLGLPDLSFYPESVLAERAAADPAAFGQAHRQEIARLSAVADLALRPFDEAEPGLRAALSDANPMVRYWAAMVCTAFGERAASLAPLVRPLLEDDSPVVRLRATEFLGRIGAVEPQPLLATLLNETDSPIFAAEVLNTIVWFADHVVGTAPVDPSVLKPQVRGDSVARRLEYLNAPGAAAAE</sequence>
<dbReference type="Gene3D" id="3.40.720.10">
    <property type="entry name" value="Alkaline Phosphatase, subunit A"/>
    <property type="match status" value="1"/>
</dbReference>
<dbReference type="InterPro" id="IPR000917">
    <property type="entry name" value="Sulfatase_N"/>
</dbReference>
<dbReference type="Proteomes" id="UP000318741">
    <property type="component" value="Chromosome"/>
</dbReference>
<keyword evidence="2" id="KW-0378">Hydrolase</keyword>
<dbReference type="Pfam" id="PF00884">
    <property type="entry name" value="Sulfatase"/>
    <property type="match status" value="2"/>
</dbReference>
<dbReference type="SMART" id="SM00567">
    <property type="entry name" value="EZ_HEAT"/>
    <property type="match status" value="2"/>
</dbReference>